<dbReference type="Gene3D" id="3.30.1140.40">
    <property type="entry name" value="Tctex-1"/>
    <property type="match status" value="1"/>
</dbReference>
<dbReference type="InterPro" id="IPR038586">
    <property type="entry name" value="Tctex-1-like_sf"/>
</dbReference>
<evidence type="ECO:0000256" key="2">
    <source>
        <dbReference type="SAM" id="MobiDB-lite"/>
    </source>
</evidence>
<sequence>MEIATNVVNSNQEDKDETPQSYQMRPKLQEMFKTSKIKDLVSNILSSTLKGKTYSSTEAATWTKSIADEVNQALKDLLMHRYKHVVQVVIGQQIGSGYKYAALCRWDAECDSQTSEVFSNASLFCVCTVFGVYLY</sequence>
<name>T1GHC7_MEGSC</name>
<dbReference type="Proteomes" id="UP000015102">
    <property type="component" value="Unassembled WGS sequence"/>
</dbReference>
<dbReference type="CDD" id="cd21459">
    <property type="entry name" value="DLC-like_TCTEX1D2"/>
    <property type="match status" value="1"/>
</dbReference>
<dbReference type="GO" id="GO:0045505">
    <property type="term" value="F:dynein intermediate chain binding"/>
    <property type="evidence" value="ECO:0007669"/>
    <property type="project" value="TreeGrafter"/>
</dbReference>
<dbReference type="InterPro" id="IPR005334">
    <property type="entry name" value="Tctex-1-like"/>
</dbReference>
<evidence type="ECO:0000256" key="1">
    <source>
        <dbReference type="ARBA" id="ARBA00005361"/>
    </source>
</evidence>
<evidence type="ECO:0000313" key="4">
    <source>
        <dbReference type="Proteomes" id="UP000015102"/>
    </source>
</evidence>
<proteinExistence type="inferred from homology"/>
<dbReference type="OMA" id="YVIRPNF"/>
<feature type="region of interest" description="Disordered" evidence="2">
    <location>
        <begin position="1"/>
        <end position="25"/>
    </location>
</feature>
<dbReference type="AlphaFoldDB" id="T1GHC7"/>
<protein>
    <recommendedName>
        <fullName evidence="5">Dynein light chain</fullName>
    </recommendedName>
</protein>
<dbReference type="PANTHER" id="PTHR21255:SF7">
    <property type="entry name" value="DYNEIN LIGHT CHAIN TCTEX-TYPE PROTEIN 2B"/>
    <property type="match status" value="1"/>
</dbReference>
<dbReference type="STRING" id="36166.T1GHC7"/>
<reference evidence="3" key="2">
    <citation type="submission" date="2015-06" db="UniProtKB">
        <authorList>
            <consortium name="EnsemblMetazoa"/>
        </authorList>
    </citation>
    <scope>IDENTIFICATION</scope>
</reference>
<dbReference type="HOGENOM" id="CLU_097204_2_1_1"/>
<comment type="similarity">
    <text evidence="1">Belongs to the dynein light chain Tctex-type family.</text>
</comment>
<dbReference type="EMBL" id="CAQQ02152919">
    <property type="status" value="NOT_ANNOTATED_CDS"/>
    <property type="molecule type" value="Genomic_DNA"/>
</dbReference>
<dbReference type="GO" id="GO:0005737">
    <property type="term" value="C:cytoplasm"/>
    <property type="evidence" value="ECO:0007669"/>
    <property type="project" value="TreeGrafter"/>
</dbReference>
<dbReference type="GO" id="GO:0007018">
    <property type="term" value="P:microtubule-based movement"/>
    <property type="evidence" value="ECO:0007669"/>
    <property type="project" value="TreeGrafter"/>
</dbReference>
<dbReference type="PANTHER" id="PTHR21255">
    <property type="entry name" value="T-COMPLEX-ASSOCIATED-TESTIS-EXPRESSED 1/ DYNEIN LIGHT CHAIN"/>
    <property type="match status" value="1"/>
</dbReference>
<keyword evidence="4" id="KW-1185">Reference proteome</keyword>
<organism evidence="3 4">
    <name type="scientific">Megaselia scalaris</name>
    <name type="common">Humpbacked fly</name>
    <name type="synonym">Phora scalaris</name>
    <dbReference type="NCBI Taxonomy" id="36166"/>
    <lineage>
        <taxon>Eukaryota</taxon>
        <taxon>Metazoa</taxon>
        <taxon>Ecdysozoa</taxon>
        <taxon>Arthropoda</taxon>
        <taxon>Hexapoda</taxon>
        <taxon>Insecta</taxon>
        <taxon>Pterygota</taxon>
        <taxon>Neoptera</taxon>
        <taxon>Endopterygota</taxon>
        <taxon>Diptera</taxon>
        <taxon>Brachycera</taxon>
        <taxon>Muscomorpha</taxon>
        <taxon>Platypezoidea</taxon>
        <taxon>Phoridae</taxon>
        <taxon>Megaseliini</taxon>
        <taxon>Megaselia</taxon>
    </lineage>
</organism>
<accession>T1GHC7</accession>
<dbReference type="GO" id="GO:0005868">
    <property type="term" value="C:cytoplasmic dynein complex"/>
    <property type="evidence" value="ECO:0007669"/>
    <property type="project" value="TreeGrafter"/>
</dbReference>
<feature type="compositionally biased region" description="Polar residues" evidence="2">
    <location>
        <begin position="1"/>
        <end position="11"/>
    </location>
</feature>
<dbReference type="Pfam" id="PF03645">
    <property type="entry name" value="Tctex-1"/>
    <property type="match status" value="1"/>
</dbReference>
<evidence type="ECO:0008006" key="5">
    <source>
        <dbReference type="Google" id="ProtNLM"/>
    </source>
</evidence>
<reference evidence="4" key="1">
    <citation type="submission" date="2013-02" db="EMBL/GenBank/DDBJ databases">
        <authorList>
            <person name="Hughes D."/>
        </authorList>
    </citation>
    <scope>NUCLEOTIDE SEQUENCE</scope>
    <source>
        <strain>Durham</strain>
        <strain evidence="4">NC isolate 2 -- Noor lab</strain>
    </source>
</reference>
<dbReference type="EnsemblMetazoa" id="MESCA002822-RA">
    <property type="protein sequence ID" value="MESCA002822-PA"/>
    <property type="gene ID" value="MESCA002822"/>
</dbReference>
<evidence type="ECO:0000313" key="3">
    <source>
        <dbReference type="EnsemblMetazoa" id="MESCA002822-PA"/>
    </source>
</evidence>